<dbReference type="PROSITE" id="PS50112">
    <property type="entry name" value="PAS"/>
    <property type="match status" value="1"/>
</dbReference>
<comment type="catalytic activity">
    <reaction evidence="1">
        <text>ATP + protein L-histidine = ADP + protein N-phospho-L-histidine.</text>
        <dbReference type="EC" id="2.7.13.3"/>
    </reaction>
</comment>
<evidence type="ECO:0000256" key="1">
    <source>
        <dbReference type="ARBA" id="ARBA00000085"/>
    </source>
</evidence>
<dbReference type="Pfam" id="PF00989">
    <property type="entry name" value="PAS"/>
    <property type="match status" value="1"/>
</dbReference>
<dbReference type="Pfam" id="PF08448">
    <property type="entry name" value="PAS_4"/>
    <property type="match status" value="1"/>
</dbReference>
<dbReference type="InterPro" id="IPR036890">
    <property type="entry name" value="HATPase_C_sf"/>
</dbReference>
<evidence type="ECO:0000256" key="7">
    <source>
        <dbReference type="ARBA" id="ARBA00023012"/>
    </source>
</evidence>
<evidence type="ECO:0000256" key="6">
    <source>
        <dbReference type="ARBA" id="ARBA00022777"/>
    </source>
</evidence>
<dbReference type="SUPFAM" id="SSF55785">
    <property type="entry name" value="PYP-like sensor domain (PAS domain)"/>
    <property type="match status" value="2"/>
</dbReference>
<dbReference type="InterPro" id="IPR003018">
    <property type="entry name" value="GAF"/>
</dbReference>
<name>A0ABW7C8U5_9CYAN</name>
<dbReference type="SUPFAM" id="SSF47384">
    <property type="entry name" value="Homodimeric domain of signal transducing histidine kinase"/>
    <property type="match status" value="1"/>
</dbReference>
<dbReference type="Gene3D" id="3.30.450.40">
    <property type="match status" value="2"/>
</dbReference>
<keyword evidence="7" id="KW-0902">Two-component regulatory system</keyword>
<evidence type="ECO:0000256" key="4">
    <source>
        <dbReference type="ARBA" id="ARBA00022553"/>
    </source>
</evidence>
<evidence type="ECO:0000256" key="2">
    <source>
        <dbReference type="ARBA" id="ARBA00006402"/>
    </source>
</evidence>
<dbReference type="SMART" id="SM00091">
    <property type="entry name" value="PAS"/>
    <property type="match status" value="2"/>
</dbReference>
<dbReference type="PROSITE" id="PS50109">
    <property type="entry name" value="HIS_KIN"/>
    <property type="match status" value="1"/>
</dbReference>
<accession>A0ABW7C8U5</accession>
<dbReference type="PRINTS" id="PR00344">
    <property type="entry name" value="BCTRLSENSOR"/>
</dbReference>
<dbReference type="SMART" id="SM00388">
    <property type="entry name" value="HisKA"/>
    <property type="match status" value="1"/>
</dbReference>
<dbReference type="PANTHER" id="PTHR43304:SF1">
    <property type="entry name" value="PAC DOMAIN-CONTAINING PROTEIN"/>
    <property type="match status" value="1"/>
</dbReference>
<evidence type="ECO:0000256" key="3">
    <source>
        <dbReference type="ARBA" id="ARBA00012438"/>
    </source>
</evidence>
<dbReference type="InterPro" id="IPR003661">
    <property type="entry name" value="HisK_dim/P_dom"/>
</dbReference>
<dbReference type="InterPro" id="IPR005467">
    <property type="entry name" value="His_kinase_dom"/>
</dbReference>
<dbReference type="InterPro" id="IPR016132">
    <property type="entry name" value="Phyto_chromo_attachment"/>
</dbReference>
<dbReference type="SUPFAM" id="SSF55781">
    <property type="entry name" value="GAF domain-like"/>
    <property type="match status" value="2"/>
</dbReference>
<dbReference type="Pfam" id="PF02518">
    <property type="entry name" value="HATPase_c"/>
    <property type="match status" value="1"/>
</dbReference>
<proteinExistence type="inferred from homology"/>
<feature type="domain" description="Histidine kinase" evidence="10">
    <location>
        <begin position="1052"/>
        <end position="1265"/>
    </location>
</feature>
<dbReference type="EMBL" id="JAZAQF010000049">
    <property type="protein sequence ID" value="MFG3817567.1"/>
    <property type="molecule type" value="Genomic_DNA"/>
</dbReference>
<protein>
    <recommendedName>
        <fullName evidence="3">histidine kinase</fullName>
        <ecNumber evidence="3">2.7.13.3</ecNumber>
    </recommendedName>
</protein>
<dbReference type="InterPro" id="IPR035965">
    <property type="entry name" value="PAS-like_dom_sf"/>
</dbReference>
<comment type="similarity">
    <text evidence="2">In the N-terminal section; belongs to the phytochrome family.</text>
</comment>
<dbReference type="SMART" id="SM00086">
    <property type="entry name" value="PAC"/>
    <property type="match status" value="2"/>
</dbReference>
<keyword evidence="14" id="KW-1185">Reference proteome</keyword>
<dbReference type="InterPro" id="IPR013767">
    <property type="entry name" value="PAS_fold"/>
</dbReference>
<organism evidence="13 14">
    <name type="scientific">Limnothrix redekei LRLZ20PSL1</name>
    <dbReference type="NCBI Taxonomy" id="3112953"/>
    <lineage>
        <taxon>Bacteria</taxon>
        <taxon>Bacillati</taxon>
        <taxon>Cyanobacteriota</taxon>
        <taxon>Cyanophyceae</taxon>
        <taxon>Pseudanabaenales</taxon>
        <taxon>Pseudanabaenaceae</taxon>
        <taxon>Limnothrix</taxon>
    </lineage>
</organism>
<dbReference type="Gene3D" id="3.30.450.20">
    <property type="entry name" value="PAS domain"/>
    <property type="match status" value="2"/>
</dbReference>
<feature type="region of interest" description="Disordered" evidence="8">
    <location>
        <begin position="343"/>
        <end position="368"/>
    </location>
</feature>
<dbReference type="InterPro" id="IPR003594">
    <property type="entry name" value="HATPase_dom"/>
</dbReference>
<dbReference type="Pfam" id="PF01590">
    <property type="entry name" value="GAF"/>
    <property type="match status" value="2"/>
</dbReference>
<dbReference type="NCBIfam" id="TIGR00229">
    <property type="entry name" value="sensory_box"/>
    <property type="match status" value="2"/>
</dbReference>
<dbReference type="CDD" id="cd00082">
    <property type="entry name" value="HisKA"/>
    <property type="match status" value="1"/>
</dbReference>
<dbReference type="InterPro" id="IPR013656">
    <property type="entry name" value="PAS_4"/>
</dbReference>
<dbReference type="PROSITE" id="PS50046">
    <property type="entry name" value="PHYTOCHROME_2"/>
    <property type="match status" value="1"/>
</dbReference>
<dbReference type="PROSITE" id="PS50113">
    <property type="entry name" value="PAC"/>
    <property type="match status" value="2"/>
</dbReference>
<dbReference type="InterPro" id="IPR001610">
    <property type="entry name" value="PAC"/>
</dbReference>
<sequence length="1278" mass="140153">MEYRVLPTTVVCADRDRAEQVVRWLAQVDTHWAQAASIVDGAIAQQQWLASDSSLWPTGLLVVDGTVVNEQGEPLWRCLLPSGSPVGMPLSGMTDEQYQVSIARLLVVLVDSPAAEVAAIEAGALDALVWSALAATGGLIRLGRSLRLVQGVLANWERQLALAAPFAEEMGAIADSAAVIVRASAEGANSGIQFASSLIASPIENSTINPALHSRTGATPGIIPGAVINCALGLPSIDQPLLATASCDREDNDSTHPIAPWTADWAARSGSGLQPGDDSELTIGLPSTPIGWQPQAPPANPAKRPGVPSTTVLPGLRIALGGVFSSPDSDRAGMAAESLLTGPGIRTETSSGSGINPEINIDTSPGVNPEINPEDSIEAVAMPPVPSTEGNGPKIVPTEGEITAIQGDRLPALGAADRSQAASQSWLAVLDQVLDHTIDGIVIVNREGRIDYANPAACQLFGRSPEQLVGEHLGIPIGSEKTTEIDILHPDGSVGVGDLNVSPIEWLGEPAYAVAIRDVSDRKRVEADLRYRLSLESVVAYVARLLVTADDDVRFGSVLEAVGRAMLADRVLLLHGPMERPLLNLACEWHEENQMPVVRDFNRLGGHLPPLWTEQLGRDRAVVIESRQSLQSEDSAVTEWLNCLGANSVLIAAIHDRRDALWGALVLCVHQARSWLAQDLQILQTIGDTIYAWYDRQATQDRLRASEALYSSIFERSDERIFLVNVHPDGRFTYETVNPAFERALEHRATHIIGRSPQDLFPPSCATPIVARFRACVAGRDTIRCEEELMIRGKQRIWHTSLVPIRDAWNRVIKLLGSARDITQEREAALQRDNQNRYRQLLASIAFKIRQSLDIQVILGRTVSELQKTLKADRVMFYRCQADGNGSIAAEAIAQPFGAIDPSHTWCCTLNLDNTHPNLDRYWQGQISCEDDLTQLQLSPEQRSCIDSLSIRSQVIVPVTIAAVHFNPSALGFVPPEVLTDRLQPATILLGLLCLQQCQGPRHWTSFEIDLLQQLAGQLSIALYQAHLLEERTRAIEGLRRSNEQLQQFAYVASHDLQEPLRGIIAFSEMLTEECTPQLDQNAQEYLQFIIDSGQRMRQLIRDLLAYSRVETRGRTLEPVDCSQIIDIVLNNLRLAIQDNQATIYAENLPIVLADSMQLAQLFQNLIGNALKFRGKSNPIITITAEHEEHHWRFWVIDNGIGIDPQYSERIFNIFQRLHNREEYEGTGIGLAICRKIIERHGGLIGVQSQPGQGSSFWFTIPDQPETIPITELNFSPS</sequence>
<keyword evidence="6" id="KW-0418">Kinase</keyword>
<reference evidence="14" key="1">
    <citation type="journal article" date="2024" name="Algal Res.">
        <title>Biochemical, toxicological and genomic investigation of a high-biomass producing Limnothrix strain isolated from Italian shallow drinking water reservoir.</title>
        <authorList>
            <person name="Simonazzi M."/>
            <person name="Shishido T.K."/>
            <person name="Delbaje E."/>
            <person name="Wahlsten M."/>
            <person name="Fewer D.P."/>
            <person name="Sivonen K."/>
            <person name="Pezzolesi L."/>
            <person name="Pistocchi R."/>
        </authorList>
    </citation>
    <scope>NUCLEOTIDE SEQUENCE [LARGE SCALE GENOMIC DNA]</scope>
    <source>
        <strain evidence="14">LRLZ20PSL1</strain>
    </source>
</reference>
<evidence type="ECO:0000256" key="5">
    <source>
        <dbReference type="ARBA" id="ARBA00022679"/>
    </source>
</evidence>
<dbReference type="RefSeq" id="WP_393011989.1">
    <property type="nucleotide sequence ID" value="NZ_JAZAQF010000049.1"/>
</dbReference>
<evidence type="ECO:0000313" key="14">
    <source>
        <dbReference type="Proteomes" id="UP001604335"/>
    </source>
</evidence>
<dbReference type="Gene3D" id="1.10.287.130">
    <property type="match status" value="1"/>
</dbReference>
<dbReference type="SMART" id="SM00065">
    <property type="entry name" value="GAF"/>
    <property type="match status" value="2"/>
</dbReference>
<evidence type="ECO:0000259" key="9">
    <source>
        <dbReference type="PROSITE" id="PS50046"/>
    </source>
</evidence>
<dbReference type="InterPro" id="IPR000014">
    <property type="entry name" value="PAS"/>
</dbReference>
<dbReference type="SUPFAM" id="SSF55874">
    <property type="entry name" value="ATPase domain of HSP90 chaperone/DNA topoisomerase II/histidine kinase"/>
    <property type="match status" value="1"/>
</dbReference>
<evidence type="ECO:0000259" key="11">
    <source>
        <dbReference type="PROSITE" id="PS50112"/>
    </source>
</evidence>
<dbReference type="PANTHER" id="PTHR43304">
    <property type="entry name" value="PHYTOCHROME-LIKE PROTEIN CPH1"/>
    <property type="match status" value="1"/>
</dbReference>
<keyword evidence="5" id="KW-0808">Transferase</keyword>
<dbReference type="InterPro" id="IPR000700">
    <property type="entry name" value="PAS-assoc_C"/>
</dbReference>
<dbReference type="EC" id="2.7.13.3" evidence="3"/>
<dbReference type="SMART" id="SM00387">
    <property type="entry name" value="HATPase_c"/>
    <property type="match status" value="1"/>
</dbReference>
<dbReference type="Pfam" id="PF00512">
    <property type="entry name" value="HisKA"/>
    <property type="match status" value="1"/>
</dbReference>
<feature type="domain" description="PAS" evidence="11">
    <location>
        <begin position="430"/>
        <end position="491"/>
    </location>
</feature>
<keyword evidence="4" id="KW-0597">Phosphoprotein</keyword>
<feature type="domain" description="Phytochrome chromophore attachment site" evidence="9">
    <location>
        <begin position="854"/>
        <end position="1018"/>
    </location>
</feature>
<feature type="domain" description="PAC" evidence="12">
    <location>
        <begin position="783"/>
        <end position="834"/>
    </location>
</feature>
<dbReference type="Gene3D" id="3.30.565.10">
    <property type="entry name" value="Histidine kinase-like ATPase, C-terminal domain"/>
    <property type="match status" value="1"/>
</dbReference>
<evidence type="ECO:0000259" key="12">
    <source>
        <dbReference type="PROSITE" id="PS50113"/>
    </source>
</evidence>
<dbReference type="InterPro" id="IPR004358">
    <property type="entry name" value="Sig_transdc_His_kin-like_C"/>
</dbReference>
<evidence type="ECO:0000313" key="13">
    <source>
        <dbReference type="EMBL" id="MFG3817567.1"/>
    </source>
</evidence>
<dbReference type="CDD" id="cd00130">
    <property type="entry name" value="PAS"/>
    <property type="match status" value="2"/>
</dbReference>
<dbReference type="InterPro" id="IPR036097">
    <property type="entry name" value="HisK_dim/P_sf"/>
</dbReference>
<feature type="domain" description="PAC" evidence="12">
    <location>
        <begin position="481"/>
        <end position="531"/>
    </location>
</feature>
<dbReference type="Proteomes" id="UP001604335">
    <property type="component" value="Unassembled WGS sequence"/>
</dbReference>
<evidence type="ECO:0000256" key="8">
    <source>
        <dbReference type="SAM" id="MobiDB-lite"/>
    </source>
</evidence>
<dbReference type="InterPro" id="IPR052162">
    <property type="entry name" value="Sensor_kinase/Photoreceptor"/>
</dbReference>
<evidence type="ECO:0000259" key="10">
    <source>
        <dbReference type="PROSITE" id="PS50109"/>
    </source>
</evidence>
<dbReference type="InterPro" id="IPR029016">
    <property type="entry name" value="GAF-like_dom_sf"/>
</dbReference>
<comment type="caution">
    <text evidence="13">The sequence shown here is derived from an EMBL/GenBank/DDBJ whole genome shotgun (WGS) entry which is preliminary data.</text>
</comment>
<gene>
    <name evidence="13" type="ORF">VPK24_07955</name>
</gene>